<dbReference type="RefSeq" id="XP_007863681.1">
    <property type="nucleotide sequence ID" value="XM_007865490.1"/>
</dbReference>
<sequence length="249" mass="26847">MSNSLGLENLRIDETAEGKPAEQGNAKPQAGASKPSMETTPEKPVEQAAGEEPAEEQAEDKAEAEGKEKKEKKTPYVNPDRVKTGGAQRDKLSEDELAQRMVRIREQNEKIKQRRADVKADEDAFKKTQEAERARLARTKKVQEHVDRAREQNAQRKMDKLQTREWDSGKKVPPSGKQASNGGAKTEGEPQSPTSPGRGRGVGRGRGRGDGGRGRGRGSASQKEAASESPSTPAAETPATTATEAVPAS</sequence>
<dbReference type="eggNOG" id="ENOG502SAXX">
    <property type="taxonomic scope" value="Eukaryota"/>
</dbReference>
<dbReference type="OrthoDB" id="2402960at2759"/>
<organism evidence="2 3">
    <name type="scientific">Gloeophyllum trabeum (strain ATCC 11539 / FP-39264 / Madison 617)</name>
    <name type="common">Brown rot fungus</name>
    <dbReference type="NCBI Taxonomy" id="670483"/>
    <lineage>
        <taxon>Eukaryota</taxon>
        <taxon>Fungi</taxon>
        <taxon>Dikarya</taxon>
        <taxon>Basidiomycota</taxon>
        <taxon>Agaricomycotina</taxon>
        <taxon>Agaricomycetes</taxon>
        <taxon>Gloeophyllales</taxon>
        <taxon>Gloeophyllaceae</taxon>
        <taxon>Gloeophyllum</taxon>
    </lineage>
</organism>
<accession>S7QH95</accession>
<dbReference type="STRING" id="670483.S7QH95"/>
<name>S7QH95_GLOTA</name>
<feature type="compositionally biased region" description="Basic and acidic residues" evidence="1">
    <location>
        <begin position="10"/>
        <end position="20"/>
    </location>
</feature>
<evidence type="ECO:0000256" key="1">
    <source>
        <dbReference type="SAM" id="MobiDB-lite"/>
    </source>
</evidence>
<gene>
    <name evidence="2" type="ORF">GLOTRDRAFT_114923</name>
</gene>
<dbReference type="HOGENOM" id="CLU_091419_0_0_1"/>
<reference evidence="2 3" key="1">
    <citation type="journal article" date="2012" name="Science">
        <title>The Paleozoic origin of enzymatic lignin decomposition reconstructed from 31 fungal genomes.</title>
        <authorList>
            <person name="Floudas D."/>
            <person name="Binder M."/>
            <person name="Riley R."/>
            <person name="Barry K."/>
            <person name="Blanchette R.A."/>
            <person name="Henrissat B."/>
            <person name="Martinez A.T."/>
            <person name="Otillar R."/>
            <person name="Spatafora J.W."/>
            <person name="Yadav J.S."/>
            <person name="Aerts A."/>
            <person name="Benoit I."/>
            <person name="Boyd A."/>
            <person name="Carlson A."/>
            <person name="Copeland A."/>
            <person name="Coutinho P.M."/>
            <person name="de Vries R.P."/>
            <person name="Ferreira P."/>
            <person name="Findley K."/>
            <person name="Foster B."/>
            <person name="Gaskell J."/>
            <person name="Glotzer D."/>
            <person name="Gorecki P."/>
            <person name="Heitman J."/>
            <person name="Hesse C."/>
            <person name="Hori C."/>
            <person name="Igarashi K."/>
            <person name="Jurgens J.A."/>
            <person name="Kallen N."/>
            <person name="Kersten P."/>
            <person name="Kohler A."/>
            <person name="Kuees U."/>
            <person name="Kumar T.K.A."/>
            <person name="Kuo A."/>
            <person name="LaButti K."/>
            <person name="Larrondo L.F."/>
            <person name="Lindquist E."/>
            <person name="Ling A."/>
            <person name="Lombard V."/>
            <person name="Lucas S."/>
            <person name="Lundell T."/>
            <person name="Martin R."/>
            <person name="McLaughlin D.J."/>
            <person name="Morgenstern I."/>
            <person name="Morin E."/>
            <person name="Murat C."/>
            <person name="Nagy L.G."/>
            <person name="Nolan M."/>
            <person name="Ohm R.A."/>
            <person name="Patyshakuliyeva A."/>
            <person name="Rokas A."/>
            <person name="Ruiz-Duenas F.J."/>
            <person name="Sabat G."/>
            <person name="Salamov A."/>
            <person name="Samejima M."/>
            <person name="Schmutz J."/>
            <person name="Slot J.C."/>
            <person name="St John F."/>
            <person name="Stenlid J."/>
            <person name="Sun H."/>
            <person name="Sun S."/>
            <person name="Syed K."/>
            <person name="Tsang A."/>
            <person name="Wiebenga A."/>
            <person name="Young D."/>
            <person name="Pisabarro A."/>
            <person name="Eastwood D.C."/>
            <person name="Martin F."/>
            <person name="Cullen D."/>
            <person name="Grigoriev I.V."/>
            <person name="Hibbett D.S."/>
        </authorList>
    </citation>
    <scope>NUCLEOTIDE SEQUENCE [LARGE SCALE GENOMIC DNA]</scope>
    <source>
        <strain evidence="2 3">ATCC 11539</strain>
    </source>
</reference>
<dbReference type="EMBL" id="KB469298">
    <property type="protein sequence ID" value="EPQ58527.1"/>
    <property type="molecule type" value="Genomic_DNA"/>
</dbReference>
<evidence type="ECO:0000313" key="2">
    <source>
        <dbReference type="EMBL" id="EPQ58527.1"/>
    </source>
</evidence>
<feature type="region of interest" description="Disordered" evidence="1">
    <location>
        <begin position="1"/>
        <end position="249"/>
    </location>
</feature>
<keyword evidence="3" id="KW-1185">Reference proteome</keyword>
<dbReference type="KEGG" id="gtr:GLOTRDRAFT_114923"/>
<dbReference type="Proteomes" id="UP000030669">
    <property type="component" value="Unassembled WGS sequence"/>
</dbReference>
<evidence type="ECO:0000313" key="3">
    <source>
        <dbReference type="Proteomes" id="UP000030669"/>
    </source>
</evidence>
<proteinExistence type="predicted"/>
<protein>
    <submittedName>
        <fullName evidence="2">Uncharacterized protein</fullName>
    </submittedName>
</protein>
<feature type="compositionally biased region" description="Low complexity" evidence="1">
    <location>
        <begin position="227"/>
        <end position="249"/>
    </location>
</feature>
<dbReference type="OMA" id="PFAQTAS"/>
<dbReference type="GeneID" id="19299959"/>
<feature type="compositionally biased region" description="Basic and acidic residues" evidence="1">
    <location>
        <begin position="59"/>
        <end position="170"/>
    </location>
</feature>
<feature type="compositionally biased region" description="Polar residues" evidence="1">
    <location>
        <begin position="177"/>
        <end position="195"/>
    </location>
</feature>
<dbReference type="AlphaFoldDB" id="S7QH95"/>